<protein>
    <submittedName>
        <fullName evidence="2">Essential recombination function protein</fullName>
    </submittedName>
</protein>
<comment type="caution">
    <text evidence="2">The sequence shown here is derived from an EMBL/GenBank/DDBJ whole genome shotgun (WGS) entry which is preliminary data.</text>
</comment>
<organism evidence="2">
    <name type="scientific">human gut metagenome</name>
    <dbReference type="NCBI Taxonomy" id="408170"/>
    <lineage>
        <taxon>unclassified sequences</taxon>
        <taxon>metagenomes</taxon>
        <taxon>organismal metagenomes</taxon>
    </lineage>
</organism>
<name>W1WJL7_9ZZZZ</name>
<gene>
    <name evidence="2" type="ORF">Q604_UNBc4C00004G0005</name>
</gene>
<dbReference type="EMBL" id="AZMM01018785">
    <property type="protein sequence ID" value="ETJ17290.1"/>
    <property type="molecule type" value="Genomic_DNA"/>
</dbReference>
<proteinExistence type="predicted"/>
<dbReference type="Pfam" id="PF04404">
    <property type="entry name" value="ERF"/>
    <property type="match status" value="1"/>
</dbReference>
<feature type="compositionally biased region" description="Basic and acidic residues" evidence="1">
    <location>
        <begin position="130"/>
        <end position="144"/>
    </location>
</feature>
<accession>W1WJL7</accession>
<reference evidence="2" key="1">
    <citation type="submission" date="2013-12" db="EMBL/GenBank/DDBJ databases">
        <title>A Varibaculum cambriense genome reconstructed from a premature infant gut community with otherwise low bacterial novelty that shifts toward anaerobic metabolism during the third week of life.</title>
        <authorList>
            <person name="Brown C.T."/>
            <person name="Sharon I."/>
            <person name="Thomas B.C."/>
            <person name="Castelle C.J."/>
            <person name="Morowitz M.J."/>
            <person name="Banfield J.F."/>
        </authorList>
    </citation>
    <scope>NUCLEOTIDE SEQUENCE</scope>
</reference>
<dbReference type="AlphaFoldDB" id="W1WJL7"/>
<evidence type="ECO:0000256" key="1">
    <source>
        <dbReference type="SAM" id="MobiDB-lite"/>
    </source>
</evidence>
<evidence type="ECO:0000313" key="2">
    <source>
        <dbReference type="EMBL" id="ETJ17290.1"/>
    </source>
</evidence>
<feature type="region of interest" description="Disordered" evidence="1">
    <location>
        <begin position="130"/>
        <end position="154"/>
    </location>
</feature>
<dbReference type="InterPro" id="IPR007499">
    <property type="entry name" value="ERF_bacteria_virus"/>
</dbReference>
<sequence>MSKNIYQKLLAIQNELNCPKNQFNKFGGYAYRSQEDILNAVKPLLVKYNATIIMQDKTELIGDRYYIRVVAKFIDVETGETIETEATAREQENVKGMQASQITGATSSYARKYCLNALLLIDDCKDADSTNTHNKEEKEAKEDTNTFAGPESKKNNVKNIWTQPKKTSQTITETQVKQLYATGLNAGFNAEIIEKQIQKKFNKGIKELNSNEYYQAYNGYKQMVINKLSD</sequence>